<evidence type="ECO:0000259" key="1">
    <source>
        <dbReference type="PROSITE" id="PS51733"/>
    </source>
</evidence>
<gene>
    <name evidence="2" type="ORF">ACFSQZ_11645</name>
</gene>
<accession>A0ABW5E9Q1</accession>
<reference evidence="3" key="1">
    <citation type="journal article" date="2019" name="Int. J. Syst. Evol. Microbiol.">
        <title>The Global Catalogue of Microorganisms (GCM) 10K type strain sequencing project: providing services to taxonomists for standard genome sequencing and annotation.</title>
        <authorList>
            <consortium name="The Broad Institute Genomics Platform"/>
            <consortium name="The Broad Institute Genome Sequencing Center for Infectious Disease"/>
            <person name="Wu L."/>
            <person name="Ma J."/>
        </authorList>
    </citation>
    <scope>NUCLEOTIDE SEQUENCE [LARGE SCALE GENOMIC DNA]</scope>
    <source>
        <strain evidence="3">JCM 16545</strain>
    </source>
</reference>
<dbReference type="EMBL" id="JBHUJC010000040">
    <property type="protein sequence ID" value="MFD2277124.1"/>
    <property type="molecule type" value="Genomic_DNA"/>
</dbReference>
<dbReference type="SUPFAM" id="SSF55681">
    <property type="entry name" value="Class II aaRS and biotin synthetases"/>
    <property type="match status" value="1"/>
</dbReference>
<dbReference type="InterPro" id="IPR050664">
    <property type="entry name" value="Octanoyltrans_LipM/LipL"/>
</dbReference>
<comment type="caution">
    <text evidence="2">The sequence shown here is derived from an EMBL/GenBank/DDBJ whole genome shotgun (WGS) entry which is preliminary data.</text>
</comment>
<dbReference type="PANTHER" id="PTHR43679">
    <property type="entry name" value="OCTANOYLTRANSFERASE LIPM-RELATED"/>
    <property type="match status" value="1"/>
</dbReference>
<dbReference type="GO" id="GO:0016874">
    <property type="term" value="F:ligase activity"/>
    <property type="evidence" value="ECO:0007669"/>
    <property type="project" value="UniProtKB-KW"/>
</dbReference>
<feature type="domain" description="BPL/LPL catalytic" evidence="1">
    <location>
        <begin position="49"/>
        <end position="237"/>
    </location>
</feature>
<keyword evidence="2" id="KW-0436">Ligase</keyword>
<dbReference type="Pfam" id="PF21948">
    <property type="entry name" value="LplA-B_cat"/>
    <property type="match status" value="1"/>
</dbReference>
<evidence type="ECO:0000313" key="2">
    <source>
        <dbReference type="EMBL" id="MFD2277124.1"/>
    </source>
</evidence>
<dbReference type="RefSeq" id="WP_377093087.1">
    <property type="nucleotide sequence ID" value="NZ_JBHSJM010000001.1"/>
</dbReference>
<protein>
    <submittedName>
        <fullName evidence="2">Biotin/lipoate A/B protein ligase family protein</fullName>
    </submittedName>
</protein>
<proteinExistence type="predicted"/>
<keyword evidence="3" id="KW-1185">Reference proteome</keyword>
<dbReference type="Proteomes" id="UP001597297">
    <property type="component" value="Unassembled WGS sequence"/>
</dbReference>
<name>A0ABW5E9Q1_9BACT</name>
<sequence>MAESELTYGIGAHRAVGVPLFSDIDVIYDSVARSGEENMAVDQLLLEGLAERPMLRFYQWSEPTVSLGYFEKLSDAQRAFAADGLHYVRRWTGGGIVDHRVDQTYSLLIPKGHVVEQLRGSASYFAIHRALAASLQEVGIACSIVEEDLVGESRACFEKPVAFDILDAGGKKLAGAGQRRTRDGLLHQGSVQGVQEVRQWQQSFRGDLADREHKKDIAAELLDDVCELVAERYGSESWLLKRP</sequence>
<dbReference type="InterPro" id="IPR004143">
    <property type="entry name" value="BPL_LPL_catalytic"/>
</dbReference>
<dbReference type="InterPro" id="IPR045864">
    <property type="entry name" value="aa-tRNA-synth_II/BPL/LPL"/>
</dbReference>
<dbReference type="PANTHER" id="PTHR43679:SF2">
    <property type="entry name" value="OCTANOYL-[GCVH]:PROTEIN N-OCTANOYLTRANSFERASE"/>
    <property type="match status" value="1"/>
</dbReference>
<organism evidence="2 3">
    <name type="scientific">Rubritalea spongiae</name>
    <dbReference type="NCBI Taxonomy" id="430797"/>
    <lineage>
        <taxon>Bacteria</taxon>
        <taxon>Pseudomonadati</taxon>
        <taxon>Verrucomicrobiota</taxon>
        <taxon>Verrucomicrobiia</taxon>
        <taxon>Verrucomicrobiales</taxon>
        <taxon>Rubritaleaceae</taxon>
        <taxon>Rubritalea</taxon>
    </lineage>
</organism>
<dbReference type="PROSITE" id="PS51733">
    <property type="entry name" value="BPL_LPL_CATALYTIC"/>
    <property type="match status" value="1"/>
</dbReference>
<evidence type="ECO:0000313" key="3">
    <source>
        <dbReference type="Proteomes" id="UP001597297"/>
    </source>
</evidence>
<dbReference type="Gene3D" id="3.30.930.10">
    <property type="entry name" value="Bira Bifunctional Protein, Domain 2"/>
    <property type="match status" value="1"/>
</dbReference>